<reference evidence="1" key="1">
    <citation type="submission" date="2021-05" db="EMBL/GenBank/DDBJ databases">
        <authorList>
            <person name="Alioto T."/>
            <person name="Alioto T."/>
            <person name="Gomez Garrido J."/>
        </authorList>
    </citation>
    <scope>NUCLEOTIDE SEQUENCE</scope>
</reference>
<name>A0A8D9BRL3_9HEMI</name>
<protein>
    <submittedName>
        <fullName evidence="1">Uncharacterized protein</fullName>
    </submittedName>
</protein>
<dbReference type="EMBL" id="HBUF01647569">
    <property type="protein sequence ID" value="CAG6786231.1"/>
    <property type="molecule type" value="Transcribed_RNA"/>
</dbReference>
<proteinExistence type="predicted"/>
<organism evidence="1">
    <name type="scientific">Cacopsylla melanoneura</name>
    <dbReference type="NCBI Taxonomy" id="428564"/>
    <lineage>
        <taxon>Eukaryota</taxon>
        <taxon>Metazoa</taxon>
        <taxon>Ecdysozoa</taxon>
        <taxon>Arthropoda</taxon>
        <taxon>Hexapoda</taxon>
        <taxon>Insecta</taxon>
        <taxon>Pterygota</taxon>
        <taxon>Neoptera</taxon>
        <taxon>Paraneoptera</taxon>
        <taxon>Hemiptera</taxon>
        <taxon>Sternorrhyncha</taxon>
        <taxon>Psylloidea</taxon>
        <taxon>Psyllidae</taxon>
        <taxon>Psyllinae</taxon>
        <taxon>Cacopsylla</taxon>
    </lineage>
</organism>
<dbReference type="AlphaFoldDB" id="A0A8D9BRL3"/>
<sequence>MNARFCGVKRLPSALSCIEKKNLAKRKAKWWKSFCCHPHPPSIPSITKSSTTTFSTLSPKLLTNNLCTELFSHPSLSPPDNFRQLFVTPSPFYSSYSKTSFISPLIIG</sequence>
<accession>A0A8D9BRL3</accession>
<evidence type="ECO:0000313" key="1">
    <source>
        <dbReference type="EMBL" id="CAG6786231.1"/>
    </source>
</evidence>